<dbReference type="PANTHER" id="PTHR43668:SF2">
    <property type="entry name" value="ALLANTOINASE"/>
    <property type="match status" value="1"/>
</dbReference>
<keyword evidence="4 7" id="KW-0378">Hydrolase</keyword>
<dbReference type="CDD" id="cd01317">
    <property type="entry name" value="DHOase_IIa"/>
    <property type="match status" value="1"/>
</dbReference>
<keyword evidence="6 7" id="KW-0665">Pyrimidine biosynthesis</keyword>
<organism evidence="9 10">
    <name type="scientific">Lacticaseibacillus manihotivorans DSM 13343 = JCM 12514</name>
    <dbReference type="NCBI Taxonomy" id="1423769"/>
    <lineage>
        <taxon>Bacteria</taxon>
        <taxon>Bacillati</taxon>
        <taxon>Bacillota</taxon>
        <taxon>Bacilli</taxon>
        <taxon>Lactobacillales</taxon>
        <taxon>Lactobacillaceae</taxon>
        <taxon>Lacticaseibacillus</taxon>
    </lineage>
</organism>
<evidence type="ECO:0000256" key="7">
    <source>
        <dbReference type="HAMAP-Rule" id="MF_00220"/>
    </source>
</evidence>
<feature type="binding site" evidence="7">
    <location>
        <position position="177"/>
    </location>
    <ligand>
        <name>Zn(2+)</name>
        <dbReference type="ChEBI" id="CHEBI:29105"/>
        <label>2</label>
    </ligand>
</feature>
<feature type="binding site" evidence="7">
    <location>
        <position position="230"/>
    </location>
    <ligand>
        <name>Zn(2+)</name>
        <dbReference type="ChEBI" id="CHEBI:29105"/>
        <label>2</label>
    </ligand>
</feature>
<dbReference type="Pfam" id="PF12890">
    <property type="entry name" value="DHOase"/>
    <property type="match status" value="1"/>
</dbReference>
<comment type="similarity">
    <text evidence="2 7">Belongs to the metallo-dependent hydrolases superfamily. DHOase family. Class I DHOase subfamily.</text>
</comment>
<protein>
    <recommendedName>
        <fullName evidence="7">Dihydroorotase</fullName>
        <shortName evidence="7">DHOase</shortName>
        <ecNumber evidence="7">3.5.2.3</ecNumber>
    </recommendedName>
</protein>
<feature type="binding site" evidence="7">
    <location>
        <begin position="321"/>
        <end position="322"/>
    </location>
    <ligand>
        <name>substrate</name>
    </ligand>
</feature>
<dbReference type="InterPro" id="IPR002195">
    <property type="entry name" value="Dihydroorotase_CS"/>
</dbReference>
<dbReference type="Gene3D" id="2.30.40.10">
    <property type="entry name" value="Urease, subunit C, domain 1"/>
    <property type="match status" value="1"/>
</dbReference>
<dbReference type="OrthoDB" id="9765462at2"/>
<dbReference type="HAMAP" id="MF_00220_B">
    <property type="entry name" value="PyrC_classI_B"/>
    <property type="match status" value="1"/>
</dbReference>
<dbReference type="GO" id="GO:0006145">
    <property type="term" value="P:purine nucleobase catabolic process"/>
    <property type="evidence" value="ECO:0007669"/>
    <property type="project" value="TreeGrafter"/>
</dbReference>
<proteinExistence type="inferred from homology"/>
<dbReference type="UniPathway" id="UPA00070">
    <property type="reaction ID" value="UER00117"/>
</dbReference>
<comment type="catalytic activity">
    <reaction evidence="7">
        <text>(S)-dihydroorotate + H2O = N-carbamoyl-L-aspartate + H(+)</text>
        <dbReference type="Rhea" id="RHEA:24296"/>
        <dbReference type="ChEBI" id="CHEBI:15377"/>
        <dbReference type="ChEBI" id="CHEBI:15378"/>
        <dbReference type="ChEBI" id="CHEBI:30864"/>
        <dbReference type="ChEBI" id="CHEBI:32814"/>
        <dbReference type="EC" id="3.5.2.3"/>
    </reaction>
</comment>
<dbReference type="GO" id="GO:0004038">
    <property type="term" value="F:allantoinase activity"/>
    <property type="evidence" value="ECO:0007669"/>
    <property type="project" value="TreeGrafter"/>
</dbReference>
<dbReference type="PROSITE" id="PS00482">
    <property type="entry name" value="DIHYDROOROTASE_1"/>
    <property type="match status" value="1"/>
</dbReference>
<evidence type="ECO:0000256" key="6">
    <source>
        <dbReference type="ARBA" id="ARBA00022975"/>
    </source>
</evidence>
<accession>A0A0R1QQ95</accession>
<comment type="caution">
    <text evidence="9">The sequence shown here is derived from an EMBL/GenBank/DDBJ whole genome shotgun (WGS) entry which is preliminary data.</text>
</comment>
<dbReference type="Gene3D" id="3.20.20.140">
    <property type="entry name" value="Metal-dependent hydrolases"/>
    <property type="match status" value="1"/>
</dbReference>
<keyword evidence="5 7" id="KW-0862">Zinc</keyword>
<gene>
    <name evidence="7" type="primary">pyrC</name>
    <name evidence="9" type="ORF">FD01_GL001221</name>
</gene>
<dbReference type="NCBIfam" id="NF006837">
    <property type="entry name" value="PRK09357.1-2"/>
    <property type="match status" value="1"/>
</dbReference>
<feature type="binding site" evidence="7">
    <location>
        <position position="150"/>
    </location>
    <ligand>
        <name>Zn(2+)</name>
        <dbReference type="ChEBI" id="CHEBI:29105"/>
        <label>1</label>
    </ligand>
</feature>
<dbReference type="GO" id="GO:0008270">
    <property type="term" value="F:zinc ion binding"/>
    <property type="evidence" value="ECO:0007669"/>
    <property type="project" value="UniProtKB-UniRule"/>
</dbReference>
<comment type="pathway">
    <text evidence="7">Pyrimidine metabolism; UMP biosynthesis via de novo pathway; (S)-dihydroorotate from bicarbonate: step 3/3.</text>
</comment>
<dbReference type="PANTHER" id="PTHR43668">
    <property type="entry name" value="ALLANTOINASE"/>
    <property type="match status" value="1"/>
</dbReference>
<comment type="cofactor">
    <cofactor evidence="7">
        <name>Zn(2+)</name>
        <dbReference type="ChEBI" id="CHEBI:29105"/>
    </cofactor>
    <text evidence="7">Binds 2 Zn(2+) ions per subunit.</text>
</comment>
<feature type="active site" evidence="7">
    <location>
        <position position="303"/>
    </location>
</feature>
<evidence type="ECO:0000256" key="2">
    <source>
        <dbReference type="ARBA" id="ARBA00010286"/>
    </source>
</evidence>
<dbReference type="NCBIfam" id="TIGR00857">
    <property type="entry name" value="pyrC_multi"/>
    <property type="match status" value="1"/>
</dbReference>
<keyword evidence="3 7" id="KW-0479">Metal-binding</keyword>
<dbReference type="EC" id="3.5.2.3" evidence="7"/>
<dbReference type="InterPro" id="IPR004722">
    <property type="entry name" value="DHOase"/>
</dbReference>
<evidence type="ECO:0000256" key="1">
    <source>
        <dbReference type="ARBA" id="ARBA00002368"/>
    </source>
</evidence>
<dbReference type="Proteomes" id="UP000051790">
    <property type="component" value="Unassembled WGS sequence"/>
</dbReference>
<dbReference type="EMBL" id="AZEU01000164">
    <property type="protein sequence ID" value="KRL44226.1"/>
    <property type="molecule type" value="Genomic_DNA"/>
</dbReference>
<dbReference type="InterPro" id="IPR024403">
    <property type="entry name" value="DHOase_cat"/>
</dbReference>
<evidence type="ECO:0000256" key="4">
    <source>
        <dbReference type="ARBA" id="ARBA00022801"/>
    </source>
</evidence>
<evidence type="ECO:0000259" key="8">
    <source>
        <dbReference type="Pfam" id="PF12890"/>
    </source>
</evidence>
<dbReference type="SUPFAM" id="SSF51338">
    <property type="entry name" value="Composite domain of metallo-dependent hydrolases"/>
    <property type="match status" value="1"/>
</dbReference>
<dbReference type="SUPFAM" id="SSF51556">
    <property type="entry name" value="Metallo-dependent hydrolases"/>
    <property type="match status" value="1"/>
</dbReference>
<dbReference type="PROSITE" id="PS00483">
    <property type="entry name" value="DIHYDROOROTASE_2"/>
    <property type="match status" value="1"/>
</dbReference>
<feature type="binding site" evidence="7">
    <location>
        <position position="303"/>
    </location>
    <ligand>
        <name>Zn(2+)</name>
        <dbReference type="ChEBI" id="CHEBI:29105"/>
        <label>1</label>
    </ligand>
</feature>
<keyword evidence="10" id="KW-1185">Reference proteome</keyword>
<feature type="binding site" evidence="7">
    <location>
        <begin position="60"/>
        <end position="62"/>
    </location>
    <ligand>
        <name>substrate</name>
    </ligand>
</feature>
<evidence type="ECO:0000313" key="10">
    <source>
        <dbReference type="Proteomes" id="UP000051790"/>
    </source>
</evidence>
<reference evidence="9 10" key="1">
    <citation type="journal article" date="2015" name="Genome Announc.">
        <title>Expanding the biotechnology potential of lactobacilli through comparative genomics of 213 strains and associated genera.</title>
        <authorList>
            <person name="Sun Z."/>
            <person name="Harris H.M."/>
            <person name="McCann A."/>
            <person name="Guo C."/>
            <person name="Argimon S."/>
            <person name="Zhang W."/>
            <person name="Yang X."/>
            <person name="Jeffery I.B."/>
            <person name="Cooney J.C."/>
            <person name="Kagawa T.F."/>
            <person name="Liu W."/>
            <person name="Song Y."/>
            <person name="Salvetti E."/>
            <person name="Wrobel A."/>
            <person name="Rasinkangas P."/>
            <person name="Parkhill J."/>
            <person name="Rea M.C."/>
            <person name="O'Sullivan O."/>
            <person name="Ritari J."/>
            <person name="Douillard F.P."/>
            <person name="Paul Ross R."/>
            <person name="Yang R."/>
            <person name="Briner A.E."/>
            <person name="Felis G.E."/>
            <person name="de Vos W.M."/>
            <person name="Barrangou R."/>
            <person name="Klaenhammer T.R."/>
            <person name="Caufield P.W."/>
            <person name="Cui Y."/>
            <person name="Zhang H."/>
            <person name="O'Toole P.W."/>
        </authorList>
    </citation>
    <scope>NUCLEOTIDE SEQUENCE [LARGE SCALE GENOMIC DNA]</scope>
    <source>
        <strain evidence="9 10">DSM 13343</strain>
    </source>
</reference>
<feature type="binding site" evidence="7">
    <location>
        <position position="92"/>
    </location>
    <ligand>
        <name>substrate</name>
    </ligand>
</feature>
<dbReference type="InterPro" id="IPR032466">
    <property type="entry name" value="Metal_Hydrolase"/>
</dbReference>
<evidence type="ECO:0000256" key="5">
    <source>
        <dbReference type="ARBA" id="ARBA00022833"/>
    </source>
</evidence>
<feature type="domain" description="Dihydroorotase catalytic" evidence="8">
    <location>
        <begin position="49"/>
        <end position="234"/>
    </location>
</feature>
<evidence type="ECO:0000256" key="3">
    <source>
        <dbReference type="ARBA" id="ARBA00022723"/>
    </source>
</evidence>
<dbReference type="AlphaFoldDB" id="A0A0R1QQ95"/>
<feature type="binding site" evidence="7">
    <location>
        <position position="307"/>
    </location>
    <ligand>
        <name>substrate</name>
    </ligand>
</feature>
<name>A0A0R1QQ95_9LACO</name>
<feature type="binding site" evidence="7">
    <location>
        <position position="276"/>
    </location>
    <ligand>
        <name>substrate</name>
    </ligand>
</feature>
<evidence type="ECO:0000313" key="9">
    <source>
        <dbReference type="EMBL" id="KRL44226.1"/>
    </source>
</evidence>
<dbReference type="GO" id="GO:0004151">
    <property type="term" value="F:dihydroorotase activity"/>
    <property type="evidence" value="ECO:0007669"/>
    <property type="project" value="UniProtKB-UniRule"/>
</dbReference>
<feature type="binding site" evidence="7">
    <location>
        <position position="60"/>
    </location>
    <ligand>
        <name>Zn(2+)</name>
        <dbReference type="ChEBI" id="CHEBI:29105"/>
        <label>1</label>
    </ligand>
</feature>
<dbReference type="GO" id="GO:0005737">
    <property type="term" value="C:cytoplasm"/>
    <property type="evidence" value="ECO:0007669"/>
    <property type="project" value="TreeGrafter"/>
</dbReference>
<sequence length="422" mass="44877">MHLLIKNAHVVGPEPFDGDLLTTDGVISALGHDLHAPAKTTVIDLKGATLMPGLVDVHVHFREPGFEAKETIKTGAQAAAHGGFTTVVAMPNLNPVPDNVDDLEHLIEKNHQDAKIHVRQFAAITAGLHSQKPTDYAGLRAAGALGFSNDGVGVQDAATMYQAMQGAAAVNAPIVAHIEDEGFKGDGVMNAGPKADELGLPGMSNLTETAQLARDLVLAEASGVHYHACHVSTATSVDLIRFAKARGVNVTAEVSPHHLLLADQDIPSDNAMYKMNPPLRSEKDRQALIAGLLDGTLDMIATDHAPHTAEEKTGSMVKASFGIVGSETAFALLYTHFVMTNIFTLEQLVNWMSTSPAEKFGLNAGHLLVGEPADFTAMDLCTPYSIDPKDWFSKGHNSPFIGEVVYGRTLYTIAGGRIAYKA</sequence>
<feature type="binding site" evidence="7">
    <location>
        <position position="150"/>
    </location>
    <ligand>
        <name>Zn(2+)</name>
        <dbReference type="ChEBI" id="CHEBI:29105"/>
        <label>2</label>
    </ligand>
</feature>
<dbReference type="PATRIC" id="fig|1423769.4.peg.1320"/>
<feature type="binding site" evidence="7">
    <location>
        <position position="58"/>
    </location>
    <ligand>
        <name>Zn(2+)</name>
        <dbReference type="ChEBI" id="CHEBI:29105"/>
        <label>1</label>
    </ligand>
</feature>
<dbReference type="InterPro" id="IPR050138">
    <property type="entry name" value="DHOase/Allantoinase_Hydrolase"/>
</dbReference>
<dbReference type="RefSeq" id="WP_056963924.1">
    <property type="nucleotide sequence ID" value="NZ_AZEU01000164.1"/>
</dbReference>
<comment type="function">
    <text evidence="1 7">Catalyzes the reversible cyclization of carbamoyl aspartate to dihydroorotate.</text>
</comment>
<dbReference type="GO" id="GO:0044205">
    <property type="term" value="P:'de novo' UMP biosynthetic process"/>
    <property type="evidence" value="ECO:0007669"/>
    <property type="project" value="UniProtKB-UniRule"/>
</dbReference>
<dbReference type="InterPro" id="IPR011059">
    <property type="entry name" value="Metal-dep_hydrolase_composite"/>
</dbReference>